<accession>A0AAD8K822</accession>
<name>A0AAD8K822_TARER</name>
<evidence type="ECO:0000313" key="1">
    <source>
        <dbReference type="EMBL" id="KAK1418074.1"/>
    </source>
</evidence>
<evidence type="ECO:0000313" key="2">
    <source>
        <dbReference type="Proteomes" id="UP001229421"/>
    </source>
</evidence>
<reference evidence="1" key="1">
    <citation type="journal article" date="2023" name="bioRxiv">
        <title>Improved chromosome-level genome assembly for marigold (Tagetes erecta).</title>
        <authorList>
            <person name="Jiang F."/>
            <person name="Yuan L."/>
            <person name="Wang S."/>
            <person name="Wang H."/>
            <person name="Xu D."/>
            <person name="Wang A."/>
            <person name="Fan W."/>
        </authorList>
    </citation>
    <scope>NUCLEOTIDE SEQUENCE</scope>
    <source>
        <strain evidence="1">WSJ</strain>
        <tissue evidence="1">Leaf</tissue>
    </source>
</reference>
<organism evidence="1 2">
    <name type="scientific">Tagetes erecta</name>
    <name type="common">African marigold</name>
    <dbReference type="NCBI Taxonomy" id="13708"/>
    <lineage>
        <taxon>Eukaryota</taxon>
        <taxon>Viridiplantae</taxon>
        <taxon>Streptophyta</taxon>
        <taxon>Embryophyta</taxon>
        <taxon>Tracheophyta</taxon>
        <taxon>Spermatophyta</taxon>
        <taxon>Magnoliopsida</taxon>
        <taxon>eudicotyledons</taxon>
        <taxon>Gunneridae</taxon>
        <taxon>Pentapetalae</taxon>
        <taxon>asterids</taxon>
        <taxon>campanulids</taxon>
        <taxon>Asterales</taxon>
        <taxon>Asteraceae</taxon>
        <taxon>Asteroideae</taxon>
        <taxon>Heliantheae alliance</taxon>
        <taxon>Tageteae</taxon>
        <taxon>Tagetes</taxon>
    </lineage>
</organism>
<dbReference type="Proteomes" id="UP001229421">
    <property type="component" value="Unassembled WGS sequence"/>
</dbReference>
<comment type="caution">
    <text evidence="1">The sequence shown here is derived from an EMBL/GenBank/DDBJ whole genome shotgun (WGS) entry which is preliminary data.</text>
</comment>
<dbReference type="EMBL" id="JAUHHV010000007">
    <property type="protein sequence ID" value="KAK1418074.1"/>
    <property type="molecule type" value="Genomic_DNA"/>
</dbReference>
<sequence>MYQRTSVTFDILLWLSYRTLLYVLHVSTLYTGIKRYFDYAVWAILVLIRSSASDLDVLEVLQNRPGIANYNWSWLRSLSYGFICEVSCSMCFGSGETGDHVPLKCPFAASLWSRICRWVGINPPEMTSIRDWLGFPSCDGIDHVKRKVYSCYLIRTQTHSFIHSFIHSFGSWPDNLLSPDDITQDKDLDQDAPKLTTHHPFCPD</sequence>
<proteinExistence type="predicted"/>
<protein>
    <recommendedName>
        <fullName evidence="3">Reverse transcriptase zinc-binding domain-containing protein</fullName>
    </recommendedName>
</protein>
<gene>
    <name evidence="1" type="ORF">QVD17_27213</name>
</gene>
<evidence type="ECO:0008006" key="3">
    <source>
        <dbReference type="Google" id="ProtNLM"/>
    </source>
</evidence>
<dbReference type="AlphaFoldDB" id="A0AAD8K822"/>
<keyword evidence="2" id="KW-1185">Reference proteome</keyword>